<reference evidence="2" key="1">
    <citation type="submission" date="2019-09" db="EMBL/GenBank/DDBJ databases">
        <authorList>
            <person name="Li J."/>
        </authorList>
    </citation>
    <scope>NUCLEOTIDE SEQUENCE [LARGE SCALE GENOMIC DNA]</scope>
    <source>
        <strain evidence="2">JCM 14732</strain>
    </source>
</reference>
<dbReference type="Proteomes" id="UP000380867">
    <property type="component" value="Unassembled WGS sequence"/>
</dbReference>
<name>A0A5M4FHN2_9ACTN</name>
<dbReference type="CDD" id="cd06462">
    <property type="entry name" value="Peptidase_S24_S26"/>
    <property type="match status" value="1"/>
</dbReference>
<sequence>MGAALGVVCLLAAGLGAALGVTPIAFRSDSMAPAISSGDLALARSVSAGDIGNGDIVSVSDRQGSRVTHRVVQVEPYGSSIRLTLQADDSAAPDAETYDVTSVERVFVSVPLLGYVFGAAGGLVVIGIGGVFVACLAIVVFVPRRKIAGTRRAVD</sequence>
<keyword evidence="1" id="KW-1133">Transmembrane helix</keyword>
<accession>A0A5M4FHN2</accession>
<evidence type="ECO:0000313" key="2">
    <source>
        <dbReference type="EMBL" id="KAA1399233.1"/>
    </source>
</evidence>
<protein>
    <submittedName>
        <fullName evidence="2">Signal peptidase I</fullName>
    </submittedName>
</protein>
<gene>
    <name evidence="2" type="ORF">ESP70_000190</name>
</gene>
<dbReference type="AlphaFoldDB" id="A0A5M4FHN2"/>
<keyword evidence="1" id="KW-0812">Transmembrane</keyword>
<dbReference type="EMBL" id="SDPQ02000001">
    <property type="protein sequence ID" value="KAA1399233.1"/>
    <property type="molecule type" value="Genomic_DNA"/>
</dbReference>
<comment type="caution">
    <text evidence="2">The sequence shown here is derived from an EMBL/GenBank/DDBJ whole genome shotgun (WGS) entry which is preliminary data.</text>
</comment>
<organism evidence="2 3">
    <name type="scientific">Aeromicrobium ginsengisoli</name>
    <dbReference type="NCBI Taxonomy" id="363867"/>
    <lineage>
        <taxon>Bacteria</taxon>
        <taxon>Bacillati</taxon>
        <taxon>Actinomycetota</taxon>
        <taxon>Actinomycetes</taxon>
        <taxon>Propionibacteriales</taxon>
        <taxon>Nocardioidaceae</taxon>
        <taxon>Aeromicrobium</taxon>
    </lineage>
</organism>
<keyword evidence="1" id="KW-0472">Membrane</keyword>
<evidence type="ECO:0000256" key="1">
    <source>
        <dbReference type="SAM" id="Phobius"/>
    </source>
</evidence>
<dbReference type="OrthoDB" id="3790724at2"/>
<dbReference type="RefSeq" id="WP_149687386.1">
    <property type="nucleotide sequence ID" value="NZ_SDPQ02000001.1"/>
</dbReference>
<feature type="transmembrane region" description="Helical" evidence="1">
    <location>
        <begin position="112"/>
        <end position="142"/>
    </location>
</feature>
<evidence type="ECO:0000313" key="3">
    <source>
        <dbReference type="Proteomes" id="UP000380867"/>
    </source>
</evidence>
<keyword evidence="3" id="KW-1185">Reference proteome</keyword>
<proteinExistence type="predicted"/>